<dbReference type="Gene3D" id="3.90.580.10">
    <property type="entry name" value="Zinc finger, CHC2-type domain"/>
    <property type="match status" value="1"/>
</dbReference>
<evidence type="ECO:0000256" key="5">
    <source>
        <dbReference type="ARBA" id="ARBA00022705"/>
    </source>
</evidence>
<dbReference type="InterPro" id="IPR036977">
    <property type="entry name" value="DNA_primase_Znf_CHC2"/>
</dbReference>
<keyword evidence="4" id="KW-0548">Nucleotidyltransferase</keyword>
<reference evidence="9 10" key="1">
    <citation type="submission" date="2014-02" db="EMBL/GenBank/DDBJ databases">
        <title>Whole genome sequence of Sphingobium chlorophenolicum NBRC 16172.</title>
        <authorList>
            <person name="Gan H.M."/>
            <person name="Gan H.Y."/>
            <person name="Chew T.H."/>
            <person name="Savka M.A."/>
        </authorList>
    </citation>
    <scope>NUCLEOTIDE SEQUENCE [LARGE SCALE GENOMIC DNA]</scope>
    <source>
        <strain evidence="9 10">NBRC 16172</strain>
    </source>
</reference>
<dbReference type="PATRIC" id="fig|46429.4.peg.680"/>
<proteinExistence type="predicted"/>
<feature type="domain" description="Toprim" evidence="7">
    <location>
        <begin position="190"/>
        <end position="275"/>
    </location>
</feature>
<keyword evidence="6" id="KW-0804">Transcription</keyword>
<evidence type="ECO:0000313" key="10">
    <source>
        <dbReference type="Proteomes" id="UP000028411"/>
    </source>
</evidence>
<dbReference type="RefSeq" id="WP_037447391.1">
    <property type="nucleotide sequence ID" value="NZ_JFHR01000003.1"/>
</dbReference>
<dbReference type="OrthoDB" id="7465087at2"/>
<keyword evidence="3" id="KW-0808">Transferase</keyword>
<dbReference type="GO" id="GO:0003677">
    <property type="term" value="F:DNA binding"/>
    <property type="evidence" value="ECO:0007669"/>
    <property type="project" value="InterPro"/>
</dbReference>
<dbReference type="eggNOG" id="COG4643">
    <property type="taxonomic scope" value="Bacteria"/>
</dbReference>
<name>A0A081RIX5_SPHCR</name>
<dbReference type="Pfam" id="PF23639">
    <property type="entry name" value="DUF7146"/>
    <property type="match status" value="1"/>
</dbReference>
<keyword evidence="5" id="KW-0235">DNA replication</keyword>
<dbReference type="EMBL" id="JFHR01000003">
    <property type="protein sequence ID" value="KEQ55148.1"/>
    <property type="molecule type" value="Genomic_DNA"/>
</dbReference>
<gene>
    <name evidence="9" type="ORF">BV95_00697</name>
</gene>
<evidence type="ECO:0000256" key="4">
    <source>
        <dbReference type="ARBA" id="ARBA00022695"/>
    </source>
</evidence>
<keyword evidence="2" id="KW-0639">Primosome</keyword>
<evidence type="ECO:0000259" key="7">
    <source>
        <dbReference type="Pfam" id="PF13362"/>
    </source>
</evidence>
<dbReference type="GO" id="GO:0016779">
    <property type="term" value="F:nucleotidyltransferase activity"/>
    <property type="evidence" value="ECO:0007669"/>
    <property type="project" value="UniProtKB-KW"/>
</dbReference>
<dbReference type="AlphaFoldDB" id="A0A081RIX5"/>
<organism evidence="9 10">
    <name type="scientific">Sphingobium chlorophenolicum</name>
    <dbReference type="NCBI Taxonomy" id="46429"/>
    <lineage>
        <taxon>Bacteria</taxon>
        <taxon>Pseudomonadati</taxon>
        <taxon>Pseudomonadota</taxon>
        <taxon>Alphaproteobacteria</taxon>
        <taxon>Sphingomonadales</taxon>
        <taxon>Sphingomonadaceae</taxon>
        <taxon>Sphingobium</taxon>
    </lineage>
</organism>
<evidence type="ECO:0000256" key="3">
    <source>
        <dbReference type="ARBA" id="ARBA00022679"/>
    </source>
</evidence>
<dbReference type="GO" id="GO:0000428">
    <property type="term" value="C:DNA-directed RNA polymerase complex"/>
    <property type="evidence" value="ECO:0007669"/>
    <property type="project" value="UniProtKB-KW"/>
</dbReference>
<feature type="domain" description="DUF7146" evidence="8">
    <location>
        <begin position="86"/>
        <end position="173"/>
    </location>
</feature>
<dbReference type="GO" id="GO:0008270">
    <property type="term" value="F:zinc ion binding"/>
    <property type="evidence" value="ECO:0007669"/>
    <property type="project" value="InterPro"/>
</dbReference>
<evidence type="ECO:0000313" key="9">
    <source>
        <dbReference type="EMBL" id="KEQ55148.1"/>
    </source>
</evidence>
<evidence type="ECO:0000259" key="8">
    <source>
        <dbReference type="Pfam" id="PF23639"/>
    </source>
</evidence>
<dbReference type="GO" id="GO:0006269">
    <property type="term" value="P:DNA replication, synthesis of primer"/>
    <property type="evidence" value="ECO:0007669"/>
    <property type="project" value="UniProtKB-KW"/>
</dbReference>
<dbReference type="InterPro" id="IPR055570">
    <property type="entry name" value="DUF7146"/>
</dbReference>
<evidence type="ECO:0000256" key="6">
    <source>
        <dbReference type="ARBA" id="ARBA00023163"/>
    </source>
</evidence>
<evidence type="ECO:0000256" key="2">
    <source>
        <dbReference type="ARBA" id="ARBA00022515"/>
    </source>
</evidence>
<evidence type="ECO:0000256" key="1">
    <source>
        <dbReference type="ARBA" id="ARBA00022478"/>
    </source>
</evidence>
<sequence length="279" mass="30577">MPLVALKPTQTIVDIVGALGGTWHGYNAMCRCPAHADSDPSLSIRQGHDGILVHCFAGCTAEDVLREIARIRPGRTYDPPAEQRTGRPANIERLWNEGLPIAGTPAEAYLRFRGITGAFDDLSYHPRCPWGPKPHTRFLPALLIAAREGRTLRSIQRIFLDLAHGGYLDKATLGTPGGATWQGMRVTDTLALGEGFETSAAFTQIHGIPCWATLGAARLDRVHIPDSVTTLIFAEDNDFEGRRARRKAWAAYRPRGLTLKRIPPPSRYGDWADVVKPGA</sequence>
<dbReference type="Pfam" id="PF13362">
    <property type="entry name" value="Toprim_3"/>
    <property type="match status" value="1"/>
</dbReference>
<dbReference type="InterPro" id="IPR006171">
    <property type="entry name" value="TOPRIM_dom"/>
</dbReference>
<dbReference type="GO" id="GO:1990077">
    <property type="term" value="C:primosome complex"/>
    <property type="evidence" value="ECO:0007669"/>
    <property type="project" value="UniProtKB-KW"/>
</dbReference>
<keyword evidence="1" id="KW-0240">DNA-directed RNA polymerase</keyword>
<dbReference type="Proteomes" id="UP000028411">
    <property type="component" value="Unassembled WGS sequence"/>
</dbReference>
<accession>A0A081RIX5</accession>
<protein>
    <submittedName>
        <fullName evidence="9">Uncharacterized protein</fullName>
    </submittedName>
</protein>
<comment type="caution">
    <text evidence="9">The sequence shown here is derived from an EMBL/GenBank/DDBJ whole genome shotgun (WGS) entry which is preliminary data.</text>
</comment>